<gene>
    <name evidence="1" type="ORF">HanXRQr2_Chr13g0573731</name>
</gene>
<evidence type="ECO:0000313" key="1">
    <source>
        <dbReference type="EMBL" id="KAF5772176.1"/>
    </source>
</evidence>
<dbReference type="Proteomes" id="UP000215914">
    <property type="component" value="Unassembled WGS sequence"/>
</dbReference>
<organism evidence="1 2">
    <name type="scientific">Helianthus annuus</name>
    <name type="common">Common sunflower</name>
    <dbReference type="NCBI Taxonomy" id="4232"/>
    <lineage>
        <taxon>Eukaryota</taxon>
        <taxon>Viridiplantae</taxon>
        <taxon>Streptophyta</taxon>
        <taxon>Embryophyta</taxon>
        <taxon>Tracheophyta</taxon>
        <taxon>Spermatophyta</taxon>
        <taxon>Magnoliopsida</taxon>
        <taxon>eudicotyledons</taxon>
        <taxon>Gunneridae</taxon>
        <taxon>Pentapetalae</taxon>
        <taxon>asterids</taxon>
        <taxon>campanulids</taxon>
        <taxon>Asterales</taxon>
        <taxon>Asteraceae</taxon>
        <taxon>Asteroideae</taxon>
        <taxon>Heliantheae alliance</taxon>
        <taxon>Heliantheae</taxon>
        <taxon>Helianthus</taxon>
    </lineage>
</organism>
<proteinExistence type="predicted"/>
<dbReference type="EMBL" id="MNCJ02000328">
    <property type="protein sequence ID" value="KAF5772176.1"/>
    <property type="molecule type" value="Genomic_DNA"/>
</dbReference>
<sequence>MNINLLPPKCIFLSCCSVRNKSFTASDWIKCNYINWTVSQFNGVLIEELMKMKLGIKMVPKMNLESRVAWEII</sequence>
<dbReference type="Gramene" id="mRNA:HanXRQr2_Chr13g0573731">
    <property type="protein sequence ID" value="CDS:HanXRQr2_Chr13g0573731.1"/>
    <property type="gene ID" value="HanXRQr2_Chr13g0573731"/>
</dbReference>
<name>A0A9K3EFY6_HELAN</name>
<protein>
    <submittedName>
        <fullName evidence="1">Uncharacterized protein</fullName>
    </submittedName>
</protein>
<reference evidence="1" key="1">
    <citation type="journal article" date="2017" name="Nature">
        <title>The sunflower genome provides insights into oil metabolism, flowering and Asterid evolution.</title>
        <authorList>
            <person name="Badouin H."/>
            <person name="Gouzy J."/>
            <person name="Grassa C.J."/>
            <person name="Murat F."/>
            <person name="Staton S.E."/>
            <person name="Cottret L."/>
            <person name="Lelandais-Briere C."/>
            <person name="Owens G.L."/>
            <person name="Carrere S."/>
            <person name="Mayjonade B."/>
            <person name="Legrand L."/>
            <person name="Gill N."/>
            <person name="Kane N.C."/>
            <person name="Bowers J.E."/>
            <person name="Hubner S."/>
            <person name="Bellec A."/>
            <person name="Berard A."/>
            <person name="Berges H."/>
            <person name="Blanchet N."/>
            <person name="Boniface M.C."/>
            <person name="Brunel D."/>
            <person name="Catrice O."/>
            <person name="Chaidir N."/>
            <person name="Claudel C."/>
            <person name="Donnadieu C."/>
            <person name="Faraut T."/>
            <person name="Fievet G."/>
            <person name="Helmstetter N."/>
            <person name="King M."/>
            <person name="Knapp S.J."/>
            <person name="Lai Z."/>
            <person name="Le Paslier M.C."/>
            <person name="Lippi Y."/>
            <person name="Lorenzon L."/>
            <person name="Mandel J.R."/>
            <person name="Marage G."/>
            <person name="Marchand G."/>
            <person name="Marquand E."/>
            <person name="Bret-Mestries E."/>
            <person name="Morien E."/>
            <person name="Nambeesan S."/>
            <person name="Nguyen T."/>
            <person name="Pegot-Espagnet P."/>
            <person name="Pouilly N."/>
            <person name="Raftis F."/>
            <person name="Sallet E."/>
            <person name="Schiex T."/>
            <person name="Thomas J."/>
            <person name="Vandecasteele C."/>
            <person name="Vares D."/>
            <person name="Vear F."/>
            <person name="Vautrin S."/>
            <person name="Crespi M."/>
            <person name="Mangin B."/>
            <person name="Burke J.M."/>
            <person name="Salse J."/>
            <person name="Munos S."/>
            <person name="Vincourt P."/>
            <person name="Rieseberg L.H."/>
            <person name="Langlade N.B."/>
        </authorList>
    </citation>
    <scope>NUCLEOTIDE SEQUENCE</scope>
    <source>
        <tissue evidence="1">Leaves</tissue>
    </source>
</reference>
<evidence type="ECO:0000313" key="2">
    <source>
        <dbReference type="Proteomes" id="UP000215914"/>
    </source>
</evidence>
<reference evidence="1" key="2">
    <citation type="submission" date="2020-06" db="EMBL/GenBank/DDBJ databases">
        <title>Helianthus annuus Genome sequencing and assembly Release 2.</title>
        <authorList>
            <person name="Gouzy J."/>
            <person name="Langlade N."/>
            <person name="Munos S."/>
        </authorList>
    </citation>
    <scope>NUCLEOTIDE SEQUENCE</scope>
    <source>
        <tissue evidence="1">Leaves</tissue>
    </source>
</reference>
<accession>A0A9K3EFY6</accession>
<keyword evidence="2" id="KW-1185">Reference proteome</keyword>
<dbReference type="AlphaFoldDB" id="A0A9K3EFY6"/>
<comment type="caution">
    <text evidence="1">The sequence shown here is derived from an EMBL/GenBank/DDBJ whole genome shotgun (WGS) entry which is preliminary data.</text>
</comment>